<feature type="compositionally biased region" description="Basic and acidic residues" evidence="4">
    <location>
        <begin position="98"/>
        <end position="119"/>
    </location>
</feature>
<dbReference type="GeneID" id="6751676"/>
<dbReference type="HOGENOM" id="CLU_710454_0_0_1"/>
<dbReference type="CDD" id="cd17300">
    <property type="entry name" value="PIPKc_PIKfyve"/>
    <property type="match status" value="1"/>
</dbReference>
<dbReference type="Pfam" id="PF01504">
    <property type="entry name" value="PIP5K"/>
    <property type="match status" value="2"/>
</dbReference>
<dbReference type="Proteomes" id="UP000009022">
    <property type="component" value="Unassembled WGS sequence"/>
</dbReference>
<dbReference type="PhylomeDB" id="B3RS70"/>
<dbReference type="GO" id="GO:0046488">
    <property type="term" value="P:phosphatidylinositol metabolic process"/>
    <property type="evidence" value="ECO:0007669"/>
    <property type="project" value="UniProtKB-UniRule"/>
</dbReference>
<dbReference type="InterPro" id="IPR044769">
    <property type="entry name" value="PIKfyve_PIPKc"/>
</dbReference>
<keyword evidence="3" id="KW-0808">Transferase</keyword>
<dbReference type="PANTHER" id="PTHR45748:SF7">
    <property type="entry name" value="1-PHOSPHATIDYLINOSITOL 3-PHOSPHATE 5-KINASE-RELATED"/>
    <property type="match status" value="1"/>
</dbReference>
<dbReference type="SUPFAM" id="SSF56104">
    <property type="entry name" value="SAICAR synthase-like"/>
    <property type="match status" value="1"/>
</dbReference>
<feature type="compositionally biased region" description="Polar residues" evidence="4">
    <location>
        <begin position="120"/>
        <end position="136"/>
    </location>
</feature>
<dbReference type="PROSITE" id="PS51455">
    <property type="entry name" value="PIPK"/>
    <property type="match status" value="1"/>
</dbReference>
<feature type="domain" description="PIPK" evidence="5">
    <location>
        <begin position="83"/>
        <end position="371"/>
    </location>
</feature>
<sequence length="389" mass="44848">MVELLDIMRQNSENEVVSSYKPQESIEECIKDYVQVVEADGQSLDSFDDDASPSEYVNISKNSSSPTYNNAIAHYSAKGNKLNIEKNNSNEFKSIKPQSKERAADDRYASDNRNDDRSQGTEQDTTDSGNQWKHQNSSVRHIKLQFSSPRLRFSCAVYFAEHFRQLRKMVLPGGEEKYIRSLSHCFFWSASGGKSRSLFCKTYDDRFVLKEIKRREMKSFLEFGPDYFNYISKACKNKIFDLKGSMRSRYVSTDRKETVVLLDKNFIEYTDKSPLYMRDHDKNVLLQAVVNDTALLERSYIMDYSLLVGIDKTNSQIVVGIIDYLRTYTWDKKIEFAVKSSGILGGQGEKPTVLSPAEYRARFCAAMDKYFLIVHNRWSHLVNGNIINS</sequence>
<name>B3RS70_TRIAD</name>
<gene>
    <name evidence="6" type="ORF">TRIADDRAFT_54493</name>
</gene>
<dbReference type="FunFam" id="3.30.810.10:FF:000001">
    <property type="entry name" value="1-phosphatidylinositol 3-phosphate 5-kinase FAB1"/>
    <property type="match status" value="1"/>
</dbReference>
<dbReference type="InterPro" id="IPR002498">
    <property type="entry name" value="PInositol-4-P-4/5-kinase_core"/>
</dbReference>
<reference evidence="6 7" key="1">
    <citation type="journal article" date="2008" name="Nature">
        <title>The Trichoplax genome and the nature of placozoans.</title>
        <authorList>
            <person name="Srivastava M."/>
            <person name="Begovic E."/>
            <person name="Chapman J."/>
            <person name="Putnam N.H."/>
            <person name="Hellsten U."/>
            <person name="Kawashima T."/>
            <person name="Kuo A."/>
            <person name="Mitros T."/>
            <person name="Salamov A."/>
            <person name="Carpenter M.L."/>
            <person name="Signorovitch A.Y."/>
            <person name="Moreno M.A."/>
            <person name="Kamm K."/>
            <person name="Grimwood J."/>
            <person name="Schmutz J."/>
            <person name="Shapiro H."/>
            <person name="Grigoriev I.V."/>
            <person name="Buss L.W."/>
            <person name="Schierwater B."/>
            <person name="Dellaporta S.L."/>
            <person name="Rokhsar D.S."/>
        </authorList>
    </citation>
    <scope>NUCLEOTIDE SEQUENCE [LARGE SCALE GENOMIC DNA]</scope>
    <source>
        <strain evidence="6 7">Grell-BS-1999</strain>
    </source>
</reference>
<evidence type="ECO:0000313" key="6">
    <source>
        <dbReference type="EMBL" id="EDV26465.1"/>
    </source>
</evidence>
<proteinExistence type="predicted"/>
<dbReference type="RefSeq" id="XP_002110461.1">
    <property type="nucleotide sequence ID" value="XM_002110425.1"/>
</dbReference>
<dbReference type="InParanoid" id="B3RS70"/>
<dbReference type="STRING" id="10228.B3RS70"/>
<dbReference type="OrthoDB" id="158357at2759"/>
<keyword evidence="1 3" id="KW-0547">Nucleotide-binding</keyword>
<keyword evidence="7" id="KW-1185">Reference proteome</keyword>
<evidence type="ECO:0000259" key="5">
    <source>
        <dbReference type="PROSITE" id="PS51455"/>
    </source>
</evidence>
<evidence type="ECO:0000256" key="4">
    <source>
        <dbReference type="SAM" id="MobiDB-lite"/>
    </source>
</evidence>
<dbReference type="PANTHER" id="PTHR45748">
    <property type="entry name" value="1-PHOSPHATIDYLINOSITOL 3-PHOSPHATE 5-KINASE-RELATED"/>
    <property type="match status" value="1"/>
</dbReference>
<protein>
    <recommendedName>
        <fullName evidence="5">PIPK domain-containing protein</fullName>
    </recommendedName>
</protein>
<keyword evidence="2 3" id="KW-0067">ATP-binding</keyword>
<evidence type="ECO:0000313" key="7">
    <source>
        <dbReference type="Proteomes" id="UP000009022"/>
    </source>
</evidence>
<dbReference type="InterPro" id="IPR027483">
    <property type="entry name" value="PInositol-4-P-4/5-kinase_C_sf"/>
</dbReference>
<dbReference type="eggNOG" id="KOG0230">
    <property type="taxonomic scope" value="Eukaryota"/>
</dbReference>
<organism evidence="6 7">
    <name type="scientific">Trichoplax adhaerens</name>
    <name type="common">Trichoplax reptans</name>
    <dbReference type="NCBI Taxonomy" id="10228"/>
    <lineage>
        <taxon>Eukaryota</taxon>
        <taxon>Metazoa</taxon>
        <taxon>Placozoa</taxon>
        <taxon>Uniplacotomia</taxon>
        <taxon>Trichoplacea</taxon>
        <taxon>Trichoplacidae</taxon>
        <taxon>Trichoplax</taxon>
    </lineage>
</organism>
<dbReference type="KEGG" id="tad:TRIADDRAFT_54493"/>
<evidence type="ECO:0000256" key="2">
    <source>
        <dbReference type="ARBA" id="ARBA00022840"/>
    </source>
</evidence>
<dbReference type="EMBL" id="DS985243">
    <property type="protein sequence ID" value="EDV26465.1"/>
    <property type="molecule type" value="Genomic_DNA"/>
</dbReference>
<dbReference type="GO" id="GO:0005524">
    <property type="term" value="F:ATP binding"/>
    <property type="evidence" value="ECO:0007669"/>
    <property type="project" value="UniProtKB-UniRule"/>
</dbReference>
<evidence type="ECO:0000256" key="3">
    <source>
        <dbReference type="PROSITE-ProRule" id="PRU00781"/>
    </source>
</evidence>
<dbReference type="SMART" id="SM00330">
    <property type="entry name" value="PIPKc"/>
    <property type="match status" value="1"/>
</dbReference>
<dbReference type="Gene3D" id="3.30.810.10">
    <property type="entry name" value="2-Layer Sandwich"/>
    <property type="match status" value="1"/>
</dbReference>
<dbReference type="AlphaFoldDB" id="B3RS70"/>
<dbReference type="InterPro" id="IPR027484">
    <property type="entry name" value="PInositol-4-P-5-kinase_N"/>
</dbReference>
<accession>B3RS70</accession>
<dbReference type="GO" id="GO:0000285">
    <property type="term" value="F:1-phosphatidylinositol-3-phosphate 5-kinase activity"/>
    <property type="evidence" value="ECO:0007669"/>
    <property type="project" value="InterPro"/>
</dbReference>
<dbReference type="CTD" id="6751676"/>
<keyword evidence="3" id="KW-0418">Kinase</keyword>
<evidence type="ECO:0000256" key="1">
    <source>
        <dbReference type="ARBA" id="ARBA00022741"/>
    </source>
</evidence>
<feature type="region of interest" description="Disordered" evidence="4">
    <location>
        <begin position="88"/>
        <end position="136"/>
    </location>
</feature>
<dbReference type="Gene3D" id="3.30.800.10">
    <property type="entry name" value="Phosphatidylinositol Phosphate Kinase II Beta"/>
    <property type="match status" value="1"/>
</dbReference>